<protein>
    <submittedName>
        <fullName evidence="2">Uncharacterized protein</fullName>
    </submittedName>
</protein>
<evidence type="ECO:0000313" key="3">
    <source>
        <dbReference type="Proteomes" id="UP001266305"/>
    </source>
</evidence>
<evidence type="ECO:0000256" key="1">
    <source>
        <dbReference type="SAM" id="MobiDB-lite"/>
    </source>
</evidence>
<dbReference type="EMBL" id="JASSZA010000023">
    <property type="protein sequence ID" value="KAK2082950.1"/>
    <property type="molecule type" value="Genomic_DNA"/>
</dbReference>
<sequence>MFAYVTEYEICDVCRSWAGSLRCLDLQRPKGADSRASLSGRLFVDFRERGRLEFCHEEQGRFCGPCRGIVAALARTKESSTACTTFGMREPGELMPSESPPRRWRKAGREGPRAGRRPGPASEPARSGQARGWVARLGRELWLRSHE</sequence>
<keyword evidence="3" id="KW-1185">Reference proteome</keyword>
<feature type="compositionally biased region" description="Low complexity" evidence="1">
    <location>
        <begin position="117"/>
        <end position="127"/>
    </location>
</feature>
<name>A0ABQ9TE96_SAGOE</name>
<gene>
    <name evidence="2" type="ORF">P7K49_038186</name>
</gene>
<proteinExistence type="predicted"/>
<organism evidence="2 3">
    <name type="scientific">Saguinus oedipus</name>
    <name type="common">Cotton-top tamarin</name>
    <name type="synonym">Oedipomidas oedipus</name>
    <dbReference type="NCBI Taxonomy" id="9490"/>
    <lineage>
        <taxon>Eukaryota</taxon>
        <taxon>Metazoa</taxon>
        <taxon>Chordata</taxon>
        <taxon>Craniata</taxon>
        <taxon>Vertebrata</taxon>
        <taxon>Euteleostomi</taxon>
        <taxon>Mammalia</taxon>
        <taxon>Eutheria</taxon>
        <taxon>Euarchontoglires</taxon>
        <taxon>Primates</taxon>
        <taxon>Haplorrhini</taxon>
        <taxon>Platyrrhini</taxon>
        <taxon>Cebidae</taxon>
        <taxon>Callitrichinae</taxon>
        <taxon>Saguinus</taxon>
    </lineage>
</organism>
<comment type="caution">
    <text evidence="2">The sequence shown here is derived from an EMBL/GenBank/DDBJ whole genome shotgun (WGS) entry which is preliminary data.</text>
</comment>
<accession>A0ABQ9TE96</accession>
<feature type="region of interest" description="Disordered" evidence="1">
    <location>
        <begin position="87"/>
        <end position="131"/>
    </location>
</feature>
<evidence type="ECO:0000313" key="2">
    <source>
        <dbReference type="EMBL" id="KAK2082950.1"/>
    </source>
</evidence>
<reference evidence="2 3" key="1">
    <citation type="submission" date="2023-05" db="EMBL/GenBank/DDBJ databases">
        <title>B98-5 Cell Line De Novo Hybrid Assembly: An Optical Mapping Approach.</title>
        <authorList>
            <person name="Kananen K."/>
            <person name="Auerbach J.A."/>
            <person name="Kautto E."/>
            <person name="Blachly J.S."/>
        </authorList>
    </citation>
    <scope>NUCLEOTIDE SEQUENCE [LARGE SCALE GENOMIC DNA]</scope>
    <source>
        <strain evidence="2">B95-8</strain>
        <tissue evidence="2">Cell line</tissue>
    </source>
</reference>
<dbReference type="Proteomes" id="UP001266305">
    <property type="component" value="Unassembled WGS sequence"/>
</dbReference>